<dbReference type="EMBL" id="JYNZ01000002">
    <property type="protein sequence ID" value="KXK27458.1"/>
    <property type="molecule type" value="Genomic_DNA"/>
</dbReference>
<evidence type="ECO:0000256" key="3">
    <source>
        <dbReference type="ARBA" id="ARBA00022628"/>
    </source>
</evidence>
<comment type="similarity">
    <text evidence="2 11">Belongs to the ribonucleoside diphosphate reductase class-2 family.</text>
</comment>
<evidence type="ECO:0000256" key="9">
    <source>
        <dbReference type="ARBA" id="ARBA00023285"/>
    </source>
</evidence>
<keyword evidence="9 11" id="KW-0170">Cobalt</keyword>
<evidence type="ECO:0000313" key="15">
    <source>
        <dbReference type="Proteomes" id="UP000070457"/>
    </source>
</evidence>
<feature type="domain" description="Ribonucleotide reductase large subunit C-terminal" evidence="13">
    <location>
        <begin position="102"/>
        <end position="581"/>
    </location>
</feature>
<evidence type="ECO:0000256" key="7">
    <source>
        <dbReference type="ARBA" id="ARBA00023116"/>
    </source>
</evidence>
<dbReference type="Proteomes" id="UP000070457">
    <property type="component" value="Unassembled WGS sequence"/>
</dbReference>
<keyword evidence="7" id="KW-0215">Deoxyribonucleotide synthesis</keyword>
<dbReference type="GO" id="GO:0005524">
    <property type="term" value="F:ATP binding"/>
    <property type="evidence" value="ECO:0007669"/>
    <property type="project" value="InterPro"/>
</dbReference>
<evidence type="ECO:0000313" key="14">
    <source>
        <dbReference type="EMBL" id="KXK27458.1"/>
    </source>
</evidence>
<dbReference type="GO" id="GO:0031419">
    <property type="term" value="F:cobalamin binding"/>
    <property type="evidence" value="ECO:0007669"/>
    <property type="project" value="UniProtKB-KW"/>
</dbReference>
<evidence type="ECO:0000259" key="13">
    <source>
        <dbReference type="Pfam" id="PF02867"/>
    </source>
</evidence>
<reference evidence="14 15" key="1">
    <citation type="submission" date="2015-02" db="EMBL/GenBank/DDBJ databases">
        <title>Improved understanding of the partial-nitritation anammox process through 23 genomes representing the majority of the microbial community.</title>
        <authorList>
            <person name="Speth D.R."/>
            <person name="In T Zandt M."/>
            <person name="Guerrero Cruz S."/>
            <person name="Jetten M.S."/>
            <person name="Dutilh B.E."/>
        </authorList>
    </citation>
    <scope>NUCLEOTIDE SEQUENCE [LARGE SCALE GENOMIC DNA]</scope>
    <source>
        <strain evidence="14">OLB20</strain>
    </source>
</reference>
<organism evidence="14 15">
    <name type="scientific">candidate division WS6 bacterium OLB20</name>
    <dbReference type="NCBI Taxonomy" id="1617426"/>
    <lineage>
        <taxon>Bacteria</taxon>
        <taxon>Candidatus Dojkabacteria</taxon>
    </lineage>
</organism>
<dbReference type="SUPFAM" id="SSF51998">
    <property type="entry name" value="PFL-like glycyl radical enzymes"/>
    <property type="match status" value="1"/>
</dbReference>
<name>A0A136M0M3_9BACT</name>
<dbReference type="InterPro" id="IPR000788">
    <property type="entry name" value="RNR_lg_C"/>
</dbReference>
<protein>
    <recommendedName>
        <fullName evidence="11">Vitamin B12-dependent ribonucleotide reductase</fullName>
        <ecNumber evidence="11">1.17.4.1</ecNumber>
    </recommendedName>
</protein>
<dbReference type="GO" id="GO:0009263">
    <property type="term" value="P:deoxyribonucleotide biosynthetic process"/>
    <property type="evidence" value="ECO:0007669"/>
    <property type="project" value="UniProtKB-KW"/>
</dbReference>
<keyword evidence="5 11" id="KW-0547">Nucleotide-binding</keyword>
<gene>
    <name evidence="14" type="primary">nrdZ_1</name>
    <name evidence="14" type="ORF">TR69_WS6001000335</name>
</gene>
<proteinExistence type="inferred from homology"/>
<keyword evidence="8" id="KW-1015">Disulfide bond</keyword>
<sequence length="597" mass="67461">MAQSRFATEPKLTDNARMIAEKRYLKLEPDGSVKETPREMFARVARFIASGDSDTSDKKKDYSRPSQKEIEELENSFFEIQANLEFLSGMSLLDRGKEDLVAACYVLPIHDNIESIYGTLANAVVLHRRGAGIGYDFSEIRPEGETVSTTGREASGPISFMKLYDFSSEVIMNRGAVRHAGHMGILRIDHPDIRKFISAKQDYSQLTNFNISIAITDEFADALKKGTSYNLQHDGKVYGQISAEEVLNEIAASIHRSGEPGFIFVDEINRHNPTLHIGRMTSTNQCGEQPLLPYEACNLGSVVLNRFVIQDKRKQDVPAKDKIDWDRLAYVVKTAVHFLDNTITVSQHLLPEIEKMVKHGNRKIGIGVMGWADMLYELEIPYNSKEALELAETVMKFIKEKGHEKSQELGERKGDFGNFKGSKWDKEGYKHMRNATVTTIAPTGTTSLLADCNGGIEPFFALAYVRKNMETMGDTEMVYVNKYLEQKLKDEWLYDKELMRRIAGTGTLASFDKIPDRVKKVFVSAFDISPEWHIRMQAAFQKYTDNAVSKTINMPEEASVEDVAEAFRLAASLDLKGLTIYRDKSRDQQVLNLHNSK</sequence>
<evidence type="ECO:0000256" key="8">
    <source>
        <dbReference type="ARBA" id="ARBA00023157"/>
    </source>
</evidence>
<dbReference type="Pfam" id="PF02867">
    <property type="entry name" value="Ribonuc_red_lgC"/>
    <property type="match status" value="1"/>
</dbReference>
<dbReference type="PATRIC" id="fig|1617426.3.peg.333"/>
<dbReference type="EC" id="1.17.4.1" evidence="11"/>
<comment type="catalytic activity">
    <reaction evidence="10 11">
        <text>a 2'-deoxyribonucleoside 5'-diphosphate + [thioredoxin]-disulfide + H2O = a ribonucleoside 5'-diphosphate + [thioredoxin]-dithiol</text>
        <dbReference type="Rhea" id="RHEA:23252"/>
        <dbReference type="Rhea" id="RHEA-COMP:10698"/>
        <dbReference type="Rhea" id="RHEA-COMP:10700"/>
        <dbReference type="ChEBI" id="CHEBI:15377"/>
        <dbReference type="ChEBI" id="CHEBI:29950"/>
        <dbReference type="ChEBI" id="CHEBI:50058"/>
        <dbReference type="ChEBI" id="CHEBI:57930"/>
        <dbReference type="ChEBI" id="CHEBI:73316"/>
        <dbReference type="EC" id="1.17.4.1"/>
    </reaction>
</comment>
<evidence type="ECO:0000256" key="6">
    <source>
        <dbReference type="ARBA" id="ARBA00023002"/>
    </source>
</evidence>
<keyword evidence="3 11" id="KW-0846">Cobalamin</keyword>
<dbReference type="InterPro" id="IPR013344">
    <property type="entry name" value="RNR_NrdJ/NrdZ"/>
</dbReference>
<evidence type="ECO:0000256" key="4">
    <source>
        <dbReference type="ARBA" id="ARBA00022634"/>
    </source>
</evidence>
<evidence type="ECO:0000256" key="1">
    <source>
        <dbReference type="ARBA" id="ARBA00001922"/>
    </source>
</evidence>
<evidence type="ECO:0000256" key="5">
    <source>
        <dbReference type="ARBA" id="ARBA00022741"/>
    </source>
</evidence>
<dbReference type="GO" id="GO:0071897">
    <property type="term" value="P:DNA biosynthetic process"/>
    <property type="evidence" value="ECO:0007669"/>
    <property type="project" value="UniProtKB-KW"/>
</dbReference>
<dbReference type="Gene3D" id="3.20.70.20">
    <property type="match status" value="1"/>
</dbReference>
<dbReference type="AlphaFoldDB" id="A0A136M0M3"/>
<comment type="caution">
    <text evidence="14">The sequence shown here is derived from an EMBL/GenBank/DDBJ whole genome shotgun (WGS) entry which is preliminary data.</text>
</comment>
<comment type="cofactor">
    <cofactor evidence="1 11">
        <name>adenosylcob(III)alamin</name>
        <dbReference type="ChEBI" id="CHEBI:18408"/>
    </cofactor>
</comment>
<dbReference type="GO" id="GO:0004748">
    <property type="term" value="F:ribonucleoside-diphosphate reductase activity, thioredoxin disulfide as acceptor"/>
    <property type="evidence" value="ECO:0007669"/>
    <property type="project" value="UniProtKB-EC"/>
</dbReference>
<dbReference type="PRINTS" id="PR01183">
    <property type="entry name" value="RIBORDTASEM1"/>
</dbReference>
<dbReference type="PANTHER" id="PTHR43371">
    <property type="entry name" value="VITAMIN B12-DEPENDENT RIBONUCLEOTIDE REDUCTASE"/>
    <property type="match status" value="1"/>
</dbReference>
<dbReference type="InterPro" id="IPR050862">
    <property type="entry name" value="RdRp_reductase_class-2"/>
</dbReference>
<evidence type="ECO:0000259" key="12">
    <source>
        <dbReference type="Pfam" id="PF00317"/>
    </source>
</evidence>
<feature type="domain" description="Ribonucleotide reductase large subunit N-terminal" evidence="12">
    <location>
        <begin position="11"/>
        <end position="87"/>
    </location>
</feature>
<accession>A0A136M0M3</accession>
<keyword evidence="4 11" id="KW-0237">DNA synthesis</keyword>
<keyword evidence="6 11" id="KW-0560">Oxidoreductase</keyword>
<evidence type="ECO:0000256" key="2">
    <source>
        <dbReference type="ARBA" id="ARBA00007405"/>
    </source>
</evidence>
<dbReference type="InterPro" id="IPR013509">
    <property type="entry name" value="RNR_lsu_N"/>
</dbReference>
<dbReference type="STRING" id="1617426.TR69_WS6001000335"/>
<comment type="function">
    <text evidence="11">Catalyzes the reduction of ribonucleotides to deoxyribonucleotides. May function to provide a pool of deoxyribonucleotide precursors for DNA repair during oxygen limitation and/or for immediate growth after restoration of oxygen.</text>
</comment>
<evidence type="ECO:0000256" key="10">
    <source>
        <dbReference type="ARBA" id="ARBA00047754"/>
    </source>
</evidence>
<dbReference type="NCBIfam" id="TIGR02504">
    <property type="entry name" value="NrdJ_Z"/>
    <property type="match status" value="1"/>
</dbReference>
<dbReference type="CDD" id="cd02888">
    <property type="entry name" value="RNR_II_dimer"/>
    <property type="match status" value="1"/>
</dbReference>
<dbReference type="Pfam" id="PF00317">
    <property type="entry name" value="Ribonuc_red_lgN"/>
    <property type="match status" value="1"/>
</dbReference>
<evidence type="ECO:0000256" key="11">
    <source>
        <dbReference type="RuleBase" id="RU364064"/>
    </source>
</evidence>
<dbReference type="PANTHER" id="PTHR43371:SF1">
    <property type="entry name" value="RIBONUCLEOSIDE-DIPHOSPHATE REDUCTASE"/>
    <property type="match status" value="1"/>
</dbReference>